<keyword evidence="4" id="KW-1133">Transmembrane helix</keyword>
<dbReference type="OrthoDB" id="444119at2759"/>
<dbReference type="Proteomes" id="UP000288716">
    <property type="component" value="Unassembled WGS sequence"/>
</dbReference>
<dbReference type="EMBL" id="NCKV01028626">
    <property type="protein sequence ID" value="RWS19231.1"/>
    <property type="molecule type" value="Genomic_DNA"/>
</dbReference>
<keyword evidence="3" id="KW-0812">Transmembrane</keyword>
<keyword evidence="5" id="KW-0472">Membrane</keyword>
<comment type="subcellular location">
    <subcellularLocation>
        <location evidence="1">Membrane</location>
        <topology evidence="1">Multi-pass membrane protein</topology>
    </subcellularLocation>
</comment>
<proteinExistence type="inferred from homology"/>
<evidence type="ECO:0000256" key="1">
    <source>
        <dbReference type="ARBA" id="ARBA00004141"/>
    </source>
</evidence>
<evidence type="ECO:0000256" key="4">
    <source>
        <dbReference type="ARBA" id="ARBA00022989"/>
    </source>
</evidence>
<evidence type="ECO:0000256" key="5">
    <source>
        <dbReference type="ARBA" id="ARBA00023136"/>
    </source>
</evidence>
<evidence type="ECO:0000313" key="8">
    <source>
        <dbReference type="Proteomes" id="UP000288716"/>
    </source>
</evidence>
<dbReference type="PANTHER" id="PTHR10877">
    <property type="entry name" value="POLYCYSTIN FAMILY MEMBER"/>
    <property type="match status" value="1"/>
</dbReference>
<dbReference type="PANTHER" id="PTHR10877:SF183">
    <property type="entry name" value="AT14535P-RELATED"/>
    <property type="match status" value="1"/>
</dbReference>
<dbReference type="Pfam" id="PF20519">
    <property type="entry name" value="Polycystin_dom"/>
    <property type="match status" value="1"/>
</dbReference>
<organism evidence="7 8">
    <name type="scientific">Leptotrombidium deliense</name>
    <dbReference type="NCBI Taxonomy" id="299467"/>
    <lineage>
        <taxon>Eukaryota</taxon>
        <taxon>Metazoa</taxon>
        <taxon>Ecdysozoa</taxon>
        <taxon>Arthropoda</taxon>
        <taxon>Chelicerata</taxon>
        <taxon>Arachnida</taxon>
        <taxon>Acari</taxon>
        <taxon>Acariformes</taxon>
        <taxon>Trombidiformes</taxon>
        <taxon>Prostigmata</taxon>
        <taxon>Anystina</taxon>
        <taxon>Parasitengona</taxon>
        <taxon>Trombiculoidea</taxon>
        <taxon>Trombiculidae</taxon>
        <taxon>Leptotrombidium</taxon>
    </lineage>
</organism>
<dbReference type="GO" id="GO:0016020">
    <property type="term" value="C:membrane"/>
    <property type="evidence" value="ECO:0007669"/>
    <property type="project" value="UniProtKB-SubCell"/>
</dbReference>
<name>A0A443RV10_9ACAR</name>
<protein>
    <submittedName>
        <fullName evidence="7">Polycystin-2-like protein</fullName>
    </submittedName>
</protein>
<accession>A0A443RV10</accession>
<keyword evidence="8" id="KW-1185">Reference proteome</keyword>
<feature type="domain" description="Polycystin" evidence="6">
    <location>
        <begin position="3"/>
        <end position="173"/>
    </location>
</feature>
<evidence type="ECO:0000313" key="7">
    <source>
        <dbReference type="EMBL" id="RWS19231.1"/>
    </source>
</evidence>
<feature type="non-terminal residue" evidence="7">
    <location>
        <position position="174"/>
    </location>
</feature>
<evidence type="ECO:0000256" key="2">
    <source>
        <dbReference type="ARBA" id="ARBA00007200"/>
    </source>
</evidence>
<comment type="similarity">
    <text evidence="2">Belongs to the polycystin family.</text>
</comment>
<feature type="non-terminal residue" evidence="7">
    <location>
        <position position="1"/>
    </location>
</feature>
<dbReference type="AlphaFoldDB" id="A0A443RV10"/>
<reference evidence="7 8" key="1">
    <citation type="journal article" date="2018" name="Gigascience">
        <title>Genomes of trombidid mites reveal novel predicted allergens and laterally-transferred genes associated with secondary metabolism.</title>
        <authorList>
            <person name="Dong X."/>
            <person name="Chaisiri K."/>
            <person name="Xia D."/>
            <person name="Armstrong S.D."/>
            <person name="Fang Y."/>
            <person name="Donnelly M.J."/>
            <person name="Kadowaki T."/>
            <person name="McGarry J.W."/>
            <person name="Darby A.C."/>
            <person name="Makepeace B.L."/>
        </authorList>
    </citation>
    <scope>NUCLEOTIDE SEQUENCE [LARGE SCALE GENOMIC DNA]</scope>
    <source>
        <strain evidence="7">UoL-UT</strain>
    </source>
</reference>
<evidence type="ECO:0000256" key="3">
    <source>
        <dbReference type="ARBA" id="ARBA00022692"/>
    </source>
</evidence>
<evidence type="ECO:0000259" key="6">
    <source>
        <dbReference type="Pfam" id="PF20519"/>
    </source>
</evidence>
<comment type="caution">
    <text evidence="7">The sequence shown here is derived from an EMBL/GenBank/DDBJ whole genome shotgun (WGS) entry which is preliminary data.</text>
</comment>
<sequence>TEEVLVKNLYWDTWYNEKQRKSGRSILYENYLITSPHLRQLRVRNDSCEVHKDFKKAIHTCYNSYAEYLEDRTVRSNDTGFFWQEIRSFAKNAIWGKIASYSGEGGYIVDLGLNKTKAYETVKMLKQHLWIDRGTRVVFMDFTTYNPNVNLFVVSKLVAEFPATGGMMTSWQFR</sequence>
<dbReference type="InterPro" id="IPR051223">
    <property type="entry name" value="Polycystin"/>
</dbReference>
<dbReference type="GO" id="GO:0050982">
    <property type="term" value="P:detection of mechanical stimulus"/>
    <property type="evidence" value="ECO:0007669"/>
    <property type="project" value="TreeGrafter"/>
</dbReference>
<dbReference type="STRING" id="299467.A0A443RV10"/>
<dbReference type="VEuPathDB" id="VectorBase:LDEU012809"/>
<dbReference type="GO" id="GO:0005262">
    <property type="term" value="F:calcium channel activity"/>
    <property type="evidence" value="ECO:0007669"/>
    <property type="project" value="TreeGrafter"/>
</dbReference>
<dbReference type="InterPro" id="IPR046791">
    <property type="entry name" value="Polycystin_dom"/>
</dbReference>
<gene>
    <name evidence="7" type="ORF">B4U80_05504</name>
</gene>